<name>A0A371F7D9_MUCPR</name>
<keyword evidence="5" id="KW-1185">Reference proteome</keyword>
<evidence type="ECO:0000313" key="5">
    <source>
        <dbReference type="Proteomes" id="UP000257109"/>
    </source>
</evidence>
<evidence type="ECO:0000256" key="1">
    <source>
        <dbReference type="SAM" id="Coils"/>
    </source>
</evidence>
<dbReference type="Pfam" id="PF10358">
    <property type="entry name" value="NT-C2"/>
    <property type="match status" value="1"/>
</dbReference>
<evidence type="ECO:0000313" key="4">
    <source>
        <dbReference type="EMBL" id="RDX74214.1"/>
    </source>
</evidence>
<organism evidence="4 5">
    <name type="scientific">Mucuna pruriens</name>
    <name type="common">Velvet bean</name>
    <name type="synonym">Dolichos pruriens</name>
    <dbReference type="NCBI Taxonomy" id="157652"/>
    <lineage>
        <taxon>Eukaryota</taxon>
        <taxon>Viridiplantae</taxon>
        <taxon>Streptophyta</taxon>
        <taxon>Embryophyta</taxon>
        <taxon>Tracheophyta</taxon>
        <taxon>Spermatophyta</taxon>
        <taxon>Magnoliopsida</taxon>
        <taxon>eudicotyledons</taxon>
        <taxon>Gunneridae</taxon>
        <taxon>Pentapetalae</taxon>
        <taxon>rosids</taxon>
        <taxon>fabids</taxon>
        <taxon>Fabales</taxon>
        <taxon>Fabaceae</taxon>
        <taxon>Papilionoideae</taxon>
        <taxon>50 kb inversion clade</taxon>
        <taxon>NPAAA clade</taxon>
        <taxon>indigoferoid/millettioid clade</taxon>
        <taxon>Phaseoleae</taxon>
        <taxon>Mucuna</taxon>
    </lineage>
</organism>
<feature type="domain" description="C2 NT-type" evidence="3">
    <location>
        <begin position="7"/>
        <end position="154"/>
    </location>
</feature>
<dbReference type="STRING" id="157652.A0A371F7D9"/>
<dbReference type="EMBL" id="QJKJ01010251">
    <property type="protein sequence ID" value="RDX74214.1"/>
    <property type="molecule type" value="Genomic_DNA"/>
</dbReference>
<feature type="region of interest" description="Disordered" evidence="2">
    <location>
        <begin position="154"/>
        <end position="238"/>
    </location>
</feature>
<comment type="caution">
    <text evidence="4">The sequence shown here is derived from an EMBL/GenBank/DDBJ whole genome shotgun (WGS) entry which is preliminary data.</text>
</comment>
<evidence type="ECO:0000256" key="2">
    <source>
        <dbReference type="SAM" id="MobiDB-lite"/>
    </source>
</evidence>
<protein>
    <recommendedName>
        <fullName evidence="3">C2 NT-type domain-containing protein</fullName>
    </recommendedName>
</protein>
<feature type="region of interest" description="Disordered" evidence="2">
    <location>
        <begin position="392"/>
        <end position="411"/>
    </location>
</feature>
<gene>
    <name evidence="4" type="ORF">CR513_46065</name>
</gene>
<dbReference type="GO" id="GO:0005643">
    <property type="term" value="C:nuclear pore"/>
    <property type="evidence" value="ECO:0007669"/>
    <property type="project" value="InterPro"/>
</dbReference>
<dbReference type="PROSITE" id="PS51840">
    <property type="entry name" value="C2_NT"/>
    <property type="match status" value="1"/>
</dbReference>
<feature type="compositionally biased region" description="Polar residues" evidence="2">
    <location>
        <begin position="210"/>
        <end position="220"/>
    </location>
</feature>
<dbReference type="PANTHER" id="PTHR31344">
    <property type="entry name" value="NUCLEAR PORE COMPLEX PROTEIN NUP205"/>
    <property type="match status" value="1"/>
</dbReference>
<sequence>MVLGIRSKSKKRVSVQVHYIIHVQEIKPWPPSQSLGSAQSVLLQWENGDKNYGSLPATVGNGKIEINESFMLSALMWREASKRSKHRESFQKNYLEFFLYDKTAKSPQLGSASINLADFGIIKETKALSVQLNCKRGSRSSSQPFLNVSIQPIDLESSSSSPNSSLSKEFSLGKEESESASQSQSIKDDDDVEIASFTDDDSDDTPSNTFKTIKSASQITGGLPPLNENTISKGGTKGSQEEFVLPLESTSYSILGKKEGEASSQFNGIKSSSSSTVLCSDMGNAANGNTEGEASSQFNGIKSPTSSKVLFSNMGNAANDNTEGEASSKFNGIKSPSSSKGEASSQFNGIKSPSSAKVLCSDMGNAANSNTDEASSQFNGIKSPSSSKVLFSDMGNAANGNREGEASSHFNGIKYPSSSMVLNSDMGNAANGNTEGEASSQFNGIKSPSSSTVLCSNIGNAANGSTDGEASSQFNGIKSSSTVLCSDIGNASNGNIEGEASSQFNSIKSPSSSKVLCLDMGNVANDNTEGEASSQFNGIKSSSSSMVLCLDMGNVANGNIEGEASSQFNGIKSPSSSTVLCSDMGNEAKGSPSLPKFSKESIKLADASFEIQESIEQSSASYMSSSMKQKFERYFPSQVTQEDSMIQEDGTRDQTFNKDVLEKVSSVPNTGVMEDKEEMEGRRGQEQFTMRNEPLENELVNNVSDDGSTKQWKLNSTTLLLNKESHEHPTSILMNDKTEDVTNVNFPLQSTENCGLFINNQTHNQAEEINTMNDVHVGTACHEDVNVNDSFLNNKTELKTEVEMLREELREAAALEVSMYSVIAEHASSSNKVHAPARRLSRFYFHACRVGSPATIASAAQSAVSGFVLVSKACGNDVPRLTFWFSNILLLKAIVSKGVEYIHSGDGPCINNECDATGSTLHEEKDNTKKHFNIWQDPETFLVALEKVEAWIFSRIVESVWWQTLTPYMQSAAAKSSSSRKACERRYRVGDQDQGSFSVDLWKRAFTDACDRLCPIRAGGHECGCLPVIARLVMEQLVSRLDVAMFNAILRESAEEMPMDPISDPISDSKVLPIPAGKSGFGAGAQLKNAIGDWSRWLSDLFSIDDSDSLEVSDENDEPKFESSFKPFQLLNALSDLMMLPLDMLADASTKKEVCPRFGISIIKRVVYNFVPDEFSPGPVPDAVLDALNDEDIQDGEGSITSLPCSAGSTFYAPPPASLVMGMLQEVGTKTSLRRGSFVLKKLYTSDDELDELDSPLSALGMDESSRHSSKEKIALVKGGRKVVRYDLLREAWKSTE</sequence>
<feature type="compositionally biased region" description="Low complexity" evidence="2">
    <location>
        <begin position="335"/>
        <end position="345"/>
    </location>
</feature>
<evidence type="ECO:0000259" key="3">
    <source>
        <dbReference type="PROSITE" id="PS51840"/>
    </source>
</evidence>
<feature type="compositionally biased region" description="Low complexity" evidence="2">
    <location>
        <begin position="157"/>
        <end position="170"/>
    </location>
</feature>
<feature type="region of interest" description="Disordered" evidence="2">
    <location>
        <begin position="312"/>
        <end position="350"/>
    </location>
</feature>
<dbReference type="Proteomes" id="UP000257109">
    <property type="component" value="Unassembled WGS sequence"/>
</dbReference>
<dbReference type="InterPro" id="IPR021827">
    <property type="entry name" value="Nup186/Nup192/Nup205"/>
</dbReference>
<feature type="compositionally biased region" description="Polar residues" evidence="2">
    <location>
        <begin position="312"/>
        <end position="330"/>
    </location>
</feature>
<dbReference type="PANTHER" id="PTHR31344:SF13">
    <property type="entry name" value="EEIG1_EHBP1 PROTEIN AMINO-TERMINAL DOMAIN PROTEIN"/>
    <property type="match status" value="1"/>
</dbReference>
<dbReference type="InterPro" id="IPR019448">
    <property type="entry name" value="NT-C2"/>
</dbReference>
<dbReference type="OrthoDB" id="20172at2759"/>
<proteinExistence type="predicted"/>
<feature type="non-terminal residue" evidence="4">
    <location>
        <position position="1"/>
    </location>
</feature>
<keyword evidence="1" id="KW-0175">Coiled coil</keyword>
<feature type="coiled-coil region" evidence="1">
    <location>
        <begin position="788"/>
        <end position="815"/>
    </location>
</feature>
<reference evidence="4" key="1">
    <citation type="submission" date="2018-05" db="EMBL/GenBank/DDBJ databases">
        <title>Draft genome of Mucuna pruriens seed.</title>
        <authorList>
            <person name="Nnadi N.E."/>
            <person name="Vos R."/>
            <person name="Hasami M.H."/>
            <person name="Devisetty U.K."/>
            <person name="Aguiy J.C."/>
        </authorList>
    </citation>
    <scope>NUCLEOTIDE SEQUENCE [LARGE SCALE GENOMIC DNA]</scope>
    <source>
        <strain evidence="4">JCA_2017</strain>
    </source>
</reference>
<accession>A0A371F7D9</accession>
<feature type="compositionally biased region" description="Acidic residues" evidence="2">
    <location>
        <begin position="188"/>
        <end position="204"/>
    </location>
</feature>